<gene>
    <name evidence="2" type="ORF">OESDEN_02338</name>
</gene>
<evidence type="ECO:0000256" key="1">
    <source>
        <dbReference type="SAM" id="MobiDB-lite"/>
    </source>
</evidence>
<name>A0A0B1TKD8_OESDE</name>
<feature type="compositionally biased region" description="Polar residues" evidence="1">
    <location>
        <begin position="14"/>
        <end position="25"/>
    </location>
</feature>
<proteinExistence type="predicted"/>
<dbReference type="AlphaFoldDB" id="A0A0B1TKD8"/>
<protein>
    <submittedName>
        <fullName evidence="2">Uncharacterized protein</fullName>
    </submittedName>
</protein>
<accession>A0A0B1TKD8</accession>
<feature type="compositionally biased region" description="Basic and acidic residues" evidence="1">
    <location>
        <begin position="1"/>
        <end position="12"/>
    </location>
</feature>
<dbReference type="OrthoDB" id="10500382at2759"/>
<dbReference type="EMBL" id="KN549415">
    <property type="protein sequence ID" value="KHJ97684.1"/>
    <property type="molecule type" value="Genomic_DNA"/>
</dbReference>
<dbReference type="Proteomes" id="UP000053660">
    <property type="component" value="Unassembled WGS sequence"/>
</dbReference>
<sequence>MSKQSSGEHAESGGKQNSNFSSPSRPSLAENTAIVDTCSAVSSSSNTHRKKFAFFQHGLQKVGDKVRKGMAGPSFAQIPHSSTISDLLSEWNTPKRENEQAAAAMSNSQSTSRIAGTHLFSVAFQRTYISALFRPFFYQ</sequence>
<evidence type="ECO:0000313" key="2">
    <source>
        <dbReference type="EMBL" id="KHJ97684.1"/>
    </source>
</evidence>
<evidence type="ECO:0000313" key="3">
    <source>
        <dbReference type="Proteomes" id="UP000053660"/>
    </source>
</evidence>
<reference evidence="2 3" key="1">
    <citation type="submission" date="2014-03" db="EMBL/GenBank/DDBJ databases">
        <title>Draft genome of the hookworm Oesophagostomum dentatum.</title>
        <authorList>
            <person name="Mitreva M."/>
        </authorList>
    </citation>
    <scope>NUCLEOTIDE SEQUENCE [LARGE SCALE GENOMIC DNA]</scope>
    <source>
        <strain evidence="2 3">OD-Hann</strain>
    </source>
</reference>
<keyword evidence="3" id="KW-1185">Reference proteome</keyword>
<feature type="region of interest" description="Disordered" evidence="1">
    <location>
        <begin position="1"/>
        <end position="28"/>
    </location>
</feature>
<organism evidence="2 3">
    <name type="scientific">Oesophagostomum dentatum</name>
    <name type="common">Nodular worm</name>
    <dbReference type="NCBI Taxonomy" id="61180"/>
    <lineage>
        <taxon>Eukaryota</taxon>
        <taxon>Metazoa</taxon>
        <taxon>Ecdysozoa</taxon>
        <taxon>Nematoda</taxon>
        <taxon>Chromadorea</taxon>
        <taxon>Rhabditida</taxon>
        <taxon>Rhabditina</taxon>
        <taxon>Rhabditomorpha</taxon>
        <taxon>Strongyloidea</taxon>
        <taxon>Strongylidae</taxon>
        <taxon>Oesophagostomum</taxon>
    </lineage>
</organism>